<accession>A0AAE3ZFB4</accession>
<protein>
    <recommendedName>
        <fullName evidence="3">Ferredoxin</fullName>
    </recommendedName>
</protein>
<sequence>MTVQTDDRLLDAPMEPVQCLRCDARLQVRKSSWQQTSIQWDEEAAATCAERRAEASTPGRCRLETCAALWDSIRSAAAEGGIHVPDDQY</sequence>
<keyword evidence="2" id="KW-1185">Reference proteome</keyword>
<name>A0AAE3ZFB4_9ACTN</name>
<proteinExistence type="predicted"/>
<dbReference type="EMBL" id="JAVDXW010000001">
    <property type="protein sequence ID" value="MDR7303857.1"/>
    <property type="molecule type" value="Genomic_DNA"/>
</dbReference>
<dbReference type="Proteomes" id="UP001180845">
    <property type="component" value="Unassembled WGS sequence"/>
</dbReference>
<evidence type="ECO:0000313" key="1">
    <source>
        <dbReference type="EMBL" id="MDR7303857.1"/>
    </source>
</evidence>
<dbReference type="RefSeq" id="WP_310276620.1">
    <property type="nucleotide sequence ID" value="NZ_JAVDXW010000001.1"/>
</dbReference>
<dbReference type="AlphaFoldDB" id="A0AAE3ZFB4"/>
<organism evidence="1 2">
    <name type="scientific">Haloactinomyces albus</name>
    <dbReference type="NCBI Taxonomy" id="1352928"/>
    <lineage>
        <taxon>Bacteria</taxon>
        <taxon>Bacillati</taxon>
        <taxon>Actinomycetota</taxon>
        <taxon>Actinomycetes</taxon>
        <taxon>Actinopolysporales</taxon>
        <taxon>Actinopolysporaceae</taxon>
        <taxon>Haloactinomyces</taxon>
    </lineage>
</organism>
<gene>
    <name evidence="1" type="ORF">JOF55_004038</name>
</gene>
<reference evidence="1" key="1">
    <citation type="submission" date="2023-07" db="EMBL/GenBank/DDBJ databases">
        <title>Sequencing the genomes of 1000 actinobacteria strains.</title>
        <authorList>
            <person name="Klenk H.-P."/>
        </authorList>
    </citation>
    <scope>NUCLEOTIDE SEQUENCE</scope>
    <source>
        <strain evidence="1">DSM 45977</strain>
    </source>
</reference>
<evidence type="ECO:0008006" key="3">
    <source>
        <dbReference type="Google" id="ProtNLM"/>
    </source>
</evidence>
<evidence type="ECO:0000313" key="2">
    <source>
        <dbReference type="Proteomes" id="UP001180845"/>
    </source>
</evidence>
<comment type="caution">
    <text evidence="1">The sequence shown here is derived from an EMBL/GenBank/DDBJ whole genome shotgun (WGS) entry which is preliminary data.</text>
</comment>